<reference evidence="2" key="1">
    <citation type="submission" date="2023-08" db="EMBL/GenBank/DDBJ databases">
        <authorList>
            <person name="Audoor S."/>
            <person name="Bilcke G."/>
        </authorList>
    </citation>
    <scope>NUCLEOTIDE SEQUENCE</scope>
</reference>
<evidence type="ECO:0000313" key="2">
    <source>
        <dbReference type="EMBL" id="CAJ1962822.1"/>
    </source>
</evidence>
<accession>A0AAD2G4P1</accession>
<proteinExistence type="predicted"/>
<sequence>MKKGYHDEDGIANVLAMRKMIAVGYSITMDTDTDNAFIVHCDGNRKMRFVNRKDVYVLEQLGANVKPGAKETSAMYRCQLNNLNNQPHFELSSNKQNGYAGLEMTSKMATIRKNKEGFTPRQVKAVMEARSAMHILNAPSTKSLKYAIRSGLIKNCPITKEAINHAEAIFGPDASTLKRKSTRPTPKKKYDDFFSPPAELYQHN</sequence>
<evidence type="ECO:0000313" key="3">
    <source>
        <dbReference type="Proteomes" id="UP001295423"/>
    </source>
</evidence>
<evidence type="ECO:0000256" key="1">
    <source>
        <dbReference type="SAM" id="MobiDB-lite"/>
    </source>
</evidence>
<dbReference type="Proteomes" id="UP001295423">
    <property type="component" value="Unassembled WGS sequence"/>
</dbReference>
<keyword evidence="3" id="KW-1185">Reference proteome</keyword>
<protein>
    <submittedName>
        <fullName evidence="2">Uncharacterized protein</fullName>
    </submittedName>
</protein>
<name>A0AAD2G4P1_9STRA</name>
<feature type="compositionally biased region" description="Basic residues" evidence="1">
    <location>
        <begin position="177"/>
        <end position="187"/>
    </location>
</feature>
<dbReference type="AlphaFoldDB" id="A0AAD2G4P1"/>
<organism evidence="2 3">
    <name type="scientific">Cylindrotheca closterium</name>
    <dbReference type="NCBI Taxonomy" id="2856"/>
    <lineage>
        <taxon>Eukaryota</taxon>
        <taxon>Sar</taxon>
        <taxon>Stramenopiles</taxon>
        <taxon>Ochrophyta</taxon>
        <taxon>Bacillariophyta</taxon>
        <taxon>Bacillariophyceae</taxon>
        <taxon>Bacillariophycidae</taxon>
        <taxon>Bacillariales</taxon>
        <taxon>Bacillariaceae</taxon>
        <taxon>Cylindrotheca</taxon>
    </lineage>
</organism>
<dbReference type="EMBL" id="CAKOGP040002124">
    <property type="protein sequence ID" value="CAJ1962822.1"/>
    <property type="molecule type" value="Genomic_DNA"/>
</dbReference>
<comment type="caution">
    <text evidence="2">The sequence shown here is derived from an EMBL/GenBank/DDBJ whole genome shotgun (WGS) entry which is preliminary data.</text>
</comment>
<gene>
    <name evidence="2" type="ORF">CYCCA115_LOCUS19871</name>
</gene>
<feature type="region of interest" description="Disordered" evidence="1">
    <location>
        <begin position="176"/>
        <end position="204"/>
    </location>
</feature>